<evidence type="ECO:0000259" key="8">
    <source>
        <dbReference type="Pfam" id="PF14748"/>
    </source>
</evidence>
<evidence type="ECO:0000313" key="9">
    <source>
        <dbReference type="EMBL" id="QEN05507.1"/>
    </source>
</evidence>
<dbReference type="PANTHER" id="PTHR11645">
    <property type="entry name" value="PYRROLINE-5-CARBOXYLATE REDUCTASE"/>
    <property type="match status" value="1"/>
</dbReference>
<dbReference type="InterPro" id="IPR008927">
    <property type="entry name" value="6-PGluconate_DH-like_C_sf"/>
</dbReference>
<protein>
    <recommendedName>
        <fullName evidence="4 5">Pyrroline-5-carboxylate reductase</fullName>
        <shortName evidence="4">P5C reductase</shortName>
        <shortName evidence="4">P5CR</shortName>
        <ecNumber evidence="4 5">1.5.1.2</ecNumber>
    </recommendedName>
    <alternativeName>
        <fullName evidence="4">PCA reductase</fullName>
    </alternativeName>
</protein>
<sequence length="263" mass="28095">MKKISFIGAGNMAYAMADALFNGSKESTIGVYDIDSNRVKLFLNSFNTAVEYPSIKSLADSSDIVILAVKPQIIDIVLADLVDCNKIVVSIAAGISLESLVEKLPKAFVTRVMPNTPSLVGEMAAGVSFSKTMSEKQKSDVLSFLNYSGMAIEVEDESMDAVTGISGSGPAFAARIMNHFINAGIDQGLDSQTSRKLALNTFLGTAKLLLEKDMEIEELIKMVSSPGGTTVAGREILESSNIEKIIKETVIATVKRSKELGGK</sequence>
<keyword evidence="4" id="KW-0028">Amino-acid biosynthesis</keyword>
<feature type="domain" description="Pyrroline-5-carboxylate reductase dimerisation" evidence="8">
    <location>
        <begin position="157"/>
        <end position="260"/>
    </location>
</feature>
<proteinExistence type="inferred from homology"/>
<reference evidence="9 10" key="2">
    <citation type="submission" date="2019-09" db="EMBL/GenBank/DDBJ databases">
        <title>Complete Genome Sequence and Methylome Analysis of free living Spirochaetas.</title>
        <authorList>
            <person name="Leshcheva N."/>
            <person name="Mikheeva N."/>
        </authorList>
    </citation>
    <scope>NUCLEOTIDE SEQUENCE [LARGE SCALE GENOMIC DNA]</scope>
    <source>
        <strain evidence="9 10">P</strain>
    </source>
</reference>
<gene>
    <name evidence="4 9" type="primary">proC</name>
    <name evidence="9" type="ORF">EW093_12540</name>
</gene>
<comment type="catalytic activity">
    <reaction evidence="4">
        <text>L-proline + NAD(+) = (S)-1-pyrroline-5-carboxylate + NADH + 2 H(+)</text>
        <dbReference type="Rhea" id="RHEA:14105"/>
        <dbReference type="ChEBI" id="CHEBI:15378"/>
        <dbReference type="ChEBI" id="CHEBI:17388"/>
        <dbReference type="ChEBI" id="CHEBI:57540"/>
        <dbReference type="ChEBI" id="CHEBI:57945"/>
        <dbReference type="ChEBI" id="CHEBI:60039"/>
        <dbReference type="EC" id="1.5.1.2"/>
    </reaction>
</comment>
<evidence type="ECO:0000256" key="1">
    <source>
        <dbReference type="ARBA" id="ARBA00005525"/>
    </source>
</evidence>
<dbReference type="Pfam" id="PF03807">
    <property type="entry name" value="F420_oxidored"/>
    <property type="match status" value="1"/>
</dbReference>
<dbReference type="Proteomes" id="UP000323824">
    <property type="component" value="Chromosome"/>
</dbReference>
<dbReference type="UniPathway" id="UPA00098">
    <property type="reaction ID" value="UER00361"/>
</dbReference>
<dbReference type="GO" id="GO:0005737">
    <property type="term" value="C:cytoplasm"/>
    <property type="evidence" value="ECO:0007669"/>
    <property type="project" value="UniProtKB-SubCell"/>
</dbReference>
<dbReference type="InterPro" id="IPR029036">
    <property type="entry name" value="P5CR_dimer"/>
</dbReference>
<dbReference type="FunFam" id="1.10.3730.10:FF:000001">
    <property type="entry name" value="Pyrroline-5-carboxylate reductase"/>
    <property type="match status" value="1"/>
</dbReference>
<dbReference type="GO" id="GO:0055129">
    <property type="term" value="P:L-proline biosynthetic process"/>
    <property type="evidence" value="ECO:0007669"/>
    <property type="project" value="UniProtKB-UniRule"/>
</dbReference>
<dbReference type="Gene3D" id="1.10.3730.10">
    <property type="entry name" value="ProC C-terminal domain-like"/>
    <property type="match status" value="1"/>
</dbReference>
<evidence type="ECO:0000259" key="7">
    <source>
        <dbReference type="Pfam" id="PF03807"/>
    </source>
</evidence>
<dbReference type="NCBIfam" id="TIGR00112">
    <property type="entry name" value="proC"/>
    <property type="match status" value="1"/>
</dbReference>
<dbReference type="SUPFAM" id="SSF51735">
    <property type="entry name" value="NAD(P)-binding Rossmann-fold domains"/>
    <property type="match status" value="1"/>
</dbReference>
<dbReference type="InterPro" id="IPR036291">
    <property type="entry name" value="NAD(P)-bd_dom_sf"/>
</dbReference>
<dbReference type="EC" id="1.5.1.2" evidence="4 5"/>
<comment type="pathway">
    <text evidence="4">Amino-acid biosynthesis; L-proline biosynthesis; L-proline from L-glutamate 5-semialdehyde: step 1/1.</text>
</comment>
<keyword evidence="4" id="KW-0641">Proline biosynthesis</keyword>
<feature type="binding site" evidence="6">
    <location>
        <begin position="7"/>
        <end position="12"/>
    </location>
    <ligand>
        <name>NADP(+)</name>
        <dbReference type="ChEBI" id="CHEBI:58349"/>
    </ligand>
</feature>
<accession>A0A5C1QDP9</accession>
<dbReference type="EMBL" id="CP035807">
    <property type="protein sequence ID" value="QEN05507.1"/>
    <property type="molecule type" value="Genomic_DNA"/>
</dbReference>
<reference evidence="9 10" key="1">
    <citation type="submission" date="2019-02" db="EMBL/GenBank/DDBJ databases">
        <authorList>
            <person name="Fomenkov A."/>
            <person name="Dubinina G."/>
            <person name="Grabovich M."/>
            <person name="Vincze T."/>
            <person name="Roberts R.J."/>
        </authorList>
    </citation>
    <scope>NUCLEOTIDE SEQUENCE [LARGE SCALE GENOMIC DNA]</scope>
    <source>
        <strain evidence="9 10">P</strain>
    </source>
</reference>
<dbReference type="RefSeq" id="WP_149568745.1">
    <property type="nucleotide sequence ID" value="NZ_CP035807.1"/>
</dbReference>
<dbReference type="InterPro" id="IPR028939">
    <property type="entry name" value="P5C_Rdtase_cat_N"/>
</dbReference>
<dbReference type="PANTHER" id="PTHR11645:SF0">
    <property type="entry name" value="PYRROLINE-5-CARBOXYLATE REDUCTASE 3"/>
    <property type="match status" value="1"/>
</dbReference>
<comment type="function">
    <text evidence="4">Catalyzes the reduction of 1-pyrroline-5-carboxylate (PCA) to L-proline.</text>
</comment>
<name>A0A5C1QDP9_9SPIO</name>
<keyword evidence="2 4" id="KW-0521">NADP</keyword>
<comment type="subcellular location">
    <subcellularLocation>
        <location evidence="4">Cytoplasm</location>
    </subcellularLocation>
</comment>
<keyword evidence="4" id="KW-0963">Cytoplasm</keyword>
<keyword evidence="3 4" id="KW-0560">Oxidoreductase</keyword>
<dbReference type="KEGG" id="sper:EW093_12540"/>
<evidence type="ECO:0000256" key="3">
    <source>
        <dbReference type="ARBA" id="ARBA00023002"/>
    </source>
</evidence>
<feature type="binding site" evidence="6">
    <location>
        <begin position="68"/>
        <end position="71"/>
    </location>
    <ligand>
        <name>NADP(+)</name>
        <dbReference type="ChEBI" id="CHEBI:58349"/>
    </ligand>
</feature>
<dbReference type="Pfam" id="PF14748">
    <property type="entry name" value="P5CR_dimer"/>
    <property type="match status" value="1"/>
</dbReference>
<evidence type="ECO:0000256" key="5">
    <source>
        <dbReference type="NCBIfam" id="TIGR00112"/>
    </source>
</evidence>
<dbReference type="HAMAP" id="MF_01925">
    <property type="entry name" value="P5C_reductase"/>
    <property type="match status" value="1"/>
</dbReference>
<dbReference type="OrthoDB" id="9805754at2"/>
<comment type="catalytic activity">
    <reaction evidence="4">
        <text>L-proline + NADP(+) = (S)-1-pyrroline-5-carboxylate + NADPH + 2 H(+)</text>
        <dbReference type="Rhea" id="RHEA:14109"/>
        <dbReference type="ChEBI" id="CHEBI:15378"/>
        <dbReference type="ChEBI" id="CHEBI:17388"/>
        <dbReference type="ChEBI" id="CHEBI:57783"/>
        <dbReference type="ChEBI" id="CHEBI:58349"/>
        <dbReference type="ChEBI" id="CHEBI:60039"/>
        <dbReference type="EC" id="1.5.1.2"/>
    </reaction>
</comment>
<evidence type="ECO:0000256" key="6">
    <source>
        <dbReference type="PIRSR" id="PIRSR000193-1"/>
    </source>
</evidence>
<dbReference type="GO" id="GO:0004735">
    <property type="term" value="F:pyrroline-5-carboxylate reductase activity"/>
    <property type="evidence" value="ECO:0007669"/>
    <property type="project" value="UniProtKB-UniRule"/>
</dbReference>
<keyword evidence="10" id="KW-1185">Reference proteome</keyword>
<dbReference type="InterPro" id="IPR000304">
    <property type="entry name" value="Pyrroline-COOH_reductase"/>
</dbReference>
<feature type="domain" description="Pyrroline-5-carboxylate reductase catalytic N-terminal" evidence="7">
    <location>
        <begin position="3"/>
        <end position="94"/>
    </location>
</feature>
<dbReference type="Gene3D" id="3.40.50.720">
    <property type="entry name" value="NAD(P)-binding Rossmann-like Domain"/>
    <property type="match status" value="1"/>
</dbReference>
<evidence type="ECO:0000256" key="2">
    <source>
        <dbReference type="ARBA" id="ARBA00022857"/>
    </source>
</evidence>
<dbReference type="PIRSF" id="PIRSF000193">
    <property type="entry name" value="Pyrrol-5-carb_rd"/>
    <property type="match status" value="1"/>
</dbReference>
<evidence type="ECO:0000256" key="4">
    <source>
        <dbReference type="HAMAP-Rule" id="MF_01925"/>
    </source>
</evidence>
<dbReference type="AlphaFoldDB" id="A0A5C1QDP9"/>
<evidence type="ECO:0000313" key="10">
    <source>
        <dbReference type="Proteomes" id="UP000323824"/>
    </source>
</evidence>
<comment type="similarity">
    <text evidence="1 4">Belongs to the pyrroline-5-carboxylate reductase family.</text>
</comment>
<dbReference type="SUPFAM" id="SSF48179">
    <property type="entry name" value="6-phosphogluconate dehydrogenase C-terminal domain-like"/>
    <property type="match status" value="1"/>
</dbReference>
<organism evidence="9 10">
    <name type="scientific">Thiospirochaeta perfilievii</name>
    <dbReference type="NCBI Taxonomy" id="252967"/>
    <lineage>
        <taxon>Bacteria</taxon>
        <taxon>Pseudomonadati</taxon>
        <taxon>Spirochaetota</taxon>
        <taxon>Spirochaetia</taxon>
        <taxon>Spirochaetales</taxon>
        <taxon>Spirochaetaceae</taxon>
        <taxon>Thiospirochaeta</taxon>
    </lineage>
</organism>